<comment type="caution">
    <text evidence="2">The sequence shown here is derived from an EMBL/GenBank/DDBJ whole genome shotgun (WGS) entry which is preliminary data.</text>
</comment>
<dbReference type="OrthoDB" id="9085760at2"/>
<dbReference type="RefSeq" id="WP_134191593.1">
    <property type="nucleotide sequence ID" value="NZ_JBHLUW010000056.1"/>
</dbReference>
<gene>
    <name evidence="2" type="ORF">BX592_106113</name>
</gene>
<accession>A0A4R8LVH8</accession>
<keyword evidence="1" id="KW-0472">Membrane</keyword>
<proteinExistence type="predicted"/>
<evidence type="ECO:0000313" key="2">
    <source>
        <dbReference type="EMBL" id="TDY51819.1"/>
    </source>
</evidence>
<feature type="transmembrane region" description="Helical" evidence="1">
    <location>
        <begin position="122"/>
        <end position="145"/>
    </location>
</feature>
<dbReference type="Proteomes" id="UP000295509">
    <property type="component" value="Unassembled WGS sequence"/>
</dbReference>
<feature type="transmembrane region" description="Helical" evidence="1">
    <location>
        <begin position="6"/>
        <end position="30"/>
    </location>
</feature>
<dbReference type="EMBL" id="SORE01000006">
    <property type="protein sequence ID" value="TDY51819.1"/>
    <property type="molecule type" value="Genomic_DNA"/>
</dbReference>
<keyword evidence="3" id="KW-1185">Reference proteome</keyword>
<feature type="transmembrane region" description="Helical" evidence="1">
    <location>
        <begin position="157"/>
        <end position="180"/>
    </location>
</feature>
<protein>
    <submittedName>
        <fullName evidence="2">Uncharacterized protein</fullName>
    </submittedName>
</protein>
<feature type="transmembrane region" description="Helical" evidence="1">
    <location>
        <begin position="80"/>
        <end position="102"/>
    </location>
</feature>
<keyword evidence="1" id="KW-0812">Transmembrane</keyword>
<organism evidence="2 3">
    <name type="scientific">Paraburkholderia rhizosphaerae</name>
    <dbReference type="NCBI Taxonomy" id="480658"/>
    <lineage>
        <taxon>Bacteria</taxon>
        <taxon>Pseudomonadati</taxon>
        <taxon>Pseudomonadota</taxon>
        <taxon>Betaproteobacteria</taxon>
        <taxon>Burkholderiales</taxon>
        <taxon>Burkholderiaceae</taxon>
        <taxon>Paraburkholderia</taxon>
    </lineage>
</organism>
<evidence type="ECO:0000256" key="1">
    <source>
        <dbReference type="SAM" id="Phobius"/>
    </source>
</evidence>
<feature type="transmembrane region" description="Helical" evidence="1">
    <location>
        <begin position="282"/>
        <end position="308"/>
    </location>
</feature>
<dbReference type="AlphaFoldDB" id="A0A4R8LVH8"/>
<reference evidence="2 3" key="1">
    <citation type="submission" date="2019-03" db="EMBL/GenBank/DDBJ databases">
        <title>Genomic Encyclopedia of Type Strains, Phase III (KMG-III): the genomes of soil and plant-associated and newly described type strains.</title>
        <authorList>
            <person name="Whitman W."/>
        </authorList>
    </citation>
    <scope>NUCLEOTIDE SEQUENCE [LARGE SCALE GENOMIC DNA]</scope>
    <source>
        <strain evidence="2 3">LMG 29544</strain>
    </source>
</reference>
<sequence>MSTTDILGTLGSIFTILSFASSVFVGVAMATKKFRENIIKELKGRSFGAATLEQLAKTWVMIFERYFGDRVLSIKQLLTIPIYTLTVSCVYIGVWVLHNIHGDITAIFRPFSPLMRQSLHDYFHEAIFVALVVDIFSISLTRVAIRAGRVKGYLSIRFFLLFALAVVASFFAFTFGLFFLRVLDMVRLYTDIAPQDPMPIMPYKPIDGFSVLFNLFNAPTVIHVTSRGWFATYFIPEPVLFYTALTTQLSFVFIIASHLLAKFTLFVRQASIKMLQTAGTTAGAASGIFASMLLWMLAITFFCAVAAFH</sequence>
<name>A0A4R8LVH8_9BURK</name>
<feature type="transmembrane region" description="Helical" evidence="1">
    <location>
        <begin position="239"/>
        <end position="261"/>
    </location>
</feature>
<keyword evidence="1" id="KW-1133">Transmembrane helix</keyword>
<evidence type="ECO:0000313" key="3">
    <source>
        <dbReference type="Proteomes" id="UP000295509"/>
    </source>
</evidence>